<protein>
    <recommendedName>
        <fullName evidence="1">Stage 0 sporulation protein A homolog</fullName>
    </recommendedName>
</protein>
<keyword evidence="2 4" id="KW-0597">Phosphoprotein</keyword>
<evidence type="ECO:0000256" key="1">
    <source>
        <dbReference type="ARBA" id="ARBA00018672"/>
    </source>
</evidence>
<dbReference type="SMART" id="SM00448">
    <property type="entry name" value="REC"/>
    <property type="match status" value="1"/>
</dbReference>
<evidence type="ECO:0000313" key="7">
    <source>
        <dbReference type="Proteomes" id="UP000441717"/>
    </source>
</evidence>
<evidence type="ECO:0000256" key="4">
    <source>
        <dbReference type="PROSITE-ProRule" id="PRU00169"/>
    </source>
</evidence>
<dbReference type="Gene3D" id="3.40.50.2300">
    <property type="match status" value="1"/>
</dbReference>
<dbReference type="PANTHER" id="PTHR44591">
    <property type="entry name" value="STRESS RESPONSE REGULATOR PROTEIN 1"/>
    <property type="match status" value="1"/>
</dbReference>
<feature type="domain" description="Response regulatory" evidence="5">
    <location>
        <begin position="2"/>
        <end position="119"/>
    </location>
</feature>
<comment type="caution">
    <text evidence="6">The sequence shown here is derived from an EMBL/GenBank/DDBJ whole genome shotgun (WGS) entry which is preliminary data.</text>
</comment>
<evidence type="ECO:0000256" key="2">
    <source>
        <dbReference type="ARBA" id="ARBA00022553"/>
    </source>
</evidence>
<dbReference type="RefSeq" id="WP_341473760.1">
    <property type="nucleotide sequence ID" value="NZ_WHYR01000010.1"/>
</dbReference>
<dbReference type="GO" id="GO:0000160">
    <property type="term" value="P:phosphorelay signal transduction system"/>
    <property type="evidence" value="ECO:0007669"/>
    <property type="project" value="InterPro"/>
</dbReference>
<sequence length="134" mass="14524">MKILIVEDNGVNRVLLRDILALLDGVEIFEAADAENGIALARTKKPDLVLMDLQLPGLDGIAATRILKDAPETRKIPVVAVSSYAFPREKNAFFEAGGDAYYTKPLNVDEILEVVERYRGGGGARGTKGENPGR</sequence>
<dbReference type="PROSITE" id="PS50110">
    <property type="entry name" value="RESPONSE_REGULATORY"/>
    <property type="match status" value="1"/>
</dbReference>
<dbReference type="InterPro" id="IPR050595">
    <property type="entry name" value="Bact_response_regulator"/>
</dbReference>
<dbReference type="Pfam" id="PF00072">
    <property type="entry name" value="Response_reg"/>
    <property type="match status" value="1"/>
</dbReference>
<gene>
    <name evidence="6" type="ORF">GFC01_05095</name>
</gene>
<feature type="modified residue" description="4-aspartylphosphate" evidence="4">
    <location>
        <position position="52"/>
    </location>
</feature>
<organism evidence="6 7">
    <name type="scientific">Desulfofundulus thermobenzoicus</name>
    <dbReference type="NCBI Taxonomy" id="29376"/>
    <lineage>
        <taxon>Bacteria</taxon>
        <taxon>Bacillati</taxon>
        <taxon>Bacillota</taxon>
        <taxon>Clostridia</taxon>
        <taxon>Eubacteriales</taxon>
        <taxon>Peptococcaceae</taxon>
        <taxon>Desulfofundulus</taxon>
    </lineage>
</organism>
<comment type="function">
    <text evidence="3">May play the central regulatory role in sporulation. It may be an element of the effector pathway responsible for the activation of sporulation genes in response to nutritional stress. Spo0A may act in concert with spo0H (a sigma factor) to control the expression of some genes that are critical to the sporulation process.</text>
</comment>
<proteinExistence type="predicted"/>
<dbReference type="SUPFAM" id="SSF52172">
    <property type="entry name" value="CheY-like"/>
    <property type="match status" value="1"/>
</dbReference>
<name>A0A6N7INP4_9FIRM</name>
<keyword evidence="7" id="KW-1185">Reference proteome</keyword>
<dbReference type="InterPro" id="IPR001789">
    <property type="entry name" value="Sig_transdc_resp-reg_receiver"/>
</dbReference>
<dbReference type="AlphaFoldDB" id="A0A6N7INP4"/>
<evidence type="ECO:0000313" key="6">
    <source>
        <dbReference type="EMBL" id="MQL51645.1"/>
    </source>
</evidence>
<dbReference type="InterPro" id="IPR011006">
    <property type="entry name" value="CheY-like_superfamily"/>
</dbReference>
<evidence type="ECO:0000256" key="3">
    <source>
        <dbReference type="ARBA" id="ARBA00024867"/>
    </source>
</evidence>
<reference evidence="6 7" key="1">
    <citation type="submission" date="2019-10" db="EMBL/GenBank/DDBJ databases">
        <title>Comparative genomics of sulfur disproportionating microorganisms.</title>
        <authorList>
            <person name="Ward L.M."/>
            <person name="Bertran E."/>
            <person name="Johnston D."/>
        </authorList>
    </citation>
    <scope>NUCLEOTIDE SEQUENCE [LARGE SCALE GENOMIC DNA]</scope>
    <source>
        <strain evidence="6 7">DSM 14055</strain>
    </source>
</reference>
<evidence type="ECO:0000259" key="5">
    <source>
        <dbReference type="PROSITE" id="PS50110"/>
    </source>
</evidence>
<dbReference type="Proteomes" id="UP000441717">
    <property type="component" value="Unassembled WGS sequence"/>
</dbReference>
<dbReference type="EMBL" id="WHYR01000010">
    <property type="protein sequence ID" value="MQL51645.1"/>
    <property type="molecule type" value="Genomic_DNA"/>
</dbReference>
<accession>A0A6N7INP4</accession>
<dbReference type="PANTHER" id="PTHR44591:SF3">
    <property type="entry name" value="RESPONSE REGULATORY DOMAIN-CONTAINING PROTEIN"/>
    <property type="match status" value="1"/>
</dbReference>